<proteinExistence type="predicted"/>
<sequence length="16" mass="1725">MGPRGGGIRMPSHRCL</sequence>
<reference evidence="1 2" key="1">
    <citation type="submission" date="2005-09" db="EMBL/GenBank/DDBJ databases">
        <authorList>
            <person name="Mural R.J."/>
            <person name="Li P.W."/>
            <person name="Adams M.D."/>
            <person name="Amanatides P.G."/>
            <person name="Baden-Tillson H."/>
            <person name="Barnstead M."/>
            <person name="Chin S.H."/>
            <person name="Dew I."/>
            <person name="Evans C.A."/>
            <person name="Ferriera S."/>
            <person name="Flanigan M."/>
            <person name="Fosler C."/>
            <person name="Glodek A."/>
            <person name="Gu Z."/>
            <person name="Holt R.A."/>
            <person name="Jennings D."/>
            <person name="Kraft C.L."/>
            <person name="Lu F."/>
            <person name="Nguyen T."/>
            <person name="Nusskern D.R."/>
            <person name="Pfannkoch C.M."/>
            <person name="Sitter C."/>
            <person name="Sutton G.G."/>
            <person name="Venter J.C."/>
            <person name="Wang Z."/>
            <person name="Woodage T."/>
            <person name="Zheng X.H."/>
            <person name="Zhong F."/>
        </authorList>
    </citation>
    <scope>NUCLEOTIDE SEQUENCE [LARGE SCALE GENOMIC DNA]</scope>
    <source>
        <strain>BN</strain>
        <strain evidence="2">Sprague-Dawley</strain>
    </source>
</reference>
<evidence type="ECO:0000313" key="1">
    <source>
        <dbReference type="EMBL" id="EDL86032.1"/>
    </source>
</evidence>
<dbReference type="EMBL" id="CH474050">
    <property type="protein sequence ID" value="EDL86032.1"/>
    <property type="molecule type" value="Genomic_DNA"/>
</dbReference>
<dbReference type="AlphaFoldDB" id="A6KHS3"/>
<accession>A6KHS3</accession>
<organism evidence="1 2">
    <name type="scientific">Rattus norvegicus</name>
    <name type="common">Rat</name>
    <dbReference type="NCBI Taxonomy" id="10116"/>
    <lineage>
        <taxon>Eukaryota</taxon>
        <taxon>Metazoa</taxon>
        <taxon>Chordata</taxon>
        <taxon>Craniata</taxon>
        <taxon>Vertebrata</taxon>
        <taxon>Euteleostomi</taxon>
        <taxon>Mammalia</taxon>
        <taxon>Eutheria</taxon>
        <taxon>Euarchontoglires</taxon>
        <taxon>Glires</taxon>
        <taxon>Rodentia</taxon>
        <taxon>Myomorpha</taxon>
        <taxon>Muroidea</taxon>
        <taxon>Muridae</taxon>
        <taxon>Murinae</taxon>
        <taxon>Rattus</taxon>
    </lineage>
</organism>
<gene>
    <name evidence="1" type="ORF">rCG_37241</name>
</gene>
<protein>
    <submittedName>
        <fullName evidence="1">RCG37241</fullName>
    </submittedName>
</protein>
<evidence type="ECO:0000313" key="2">
    <source>
        <dbReference type="Proteomes" id="UP000234681"/>
    </source>
</evidence>
<dbReference type="Proteomes" id="UP000234681">
    <property type="component" value="Chromosome 3"/>
</dbReference>
<name>A6KHS3_RAT</name>